<reference evidence="9" key="1">
    <citation type="submission" date="2017-01" db="EMBL/GenBank/DDBJ databases">
        <authorList>
            <person name="Varghese N."/>
            <person name="Submissions S."/>
        </authorList>
    </citation>
    <scope>NUCLEOTIDE SEQUENCE [LARGE SCALE GENOMIC DNA]</scope>
    <source>
        <strain evidence="9">UM1</strain>
    </source>
</reference>
<dbReference type="SUPFAM" id="SSF48452">
    <property type="entry name" value="TPR-like"/>
    <property type="match status" value="1"/>
</dbReference>
<name>A0A1N6W3B6_9GAMM</name>
<feature type="domain" description="Cytochrome c-type biogenesis protein H Ig-like" evidence="6">
    <location>
        <begin position="222"/>
        <end position="329"/>
    </location>
</feature>
<keyword evidence="2" id="KW-0201">Cytochrome c-type biogenesis</keyword>
<dbReference type="OrthoDB" id="9776053at2"/>
<dbReference type="STRING" id="1604334.SAMN05421546_1951"/>
<feature type="transmembrane region" description="Helical" evidence="5">
    <location>
        <begin position="30"/>
        <end position="49"/>
    </location>
</feature>
<gene>
    <name evidence="8" type="ORF">SAMN05421546_1951</name>
</gene>
<feature type="repeat" description="TPR" evidence="4">
    <location>
        <begin position="84"/>
        <end position="117"/>
    </location>
</feature>
<evidence type="ECO:0000313" key="8">
    <source>
        <dbReference type="EMBL" id="SIQ84475.1"/>
    </source>
</evidence>
<dbReference type="Gene3D" id="1.25.40.10">
    <property type="entry name" value="Tetratricopeptide repeat domain"/>
    <property type="match status" value="1"/>
</dbReference>
<evidence type="ECO:0000256" key="5">
    <source>
        <dbReference type="SAM" id="Phobius"/>
    </source>
</evidence>
<keyword evidence="5" id="KW-1133">Transmembrane helix</keyword>
<evidence type="ECO:0000256" key="1">
    <source>
        <dbReference type="ARBA" id="ARBA00022737"/>
    </source>
</evidence>
<dbReference type="GO" id="GO:0017004">
    <property type="term" value="P:cytochrome complex assembly"/>
    <property type="evidence" value="ECO:0007669"/>
    <property type="project" value="UniProtKB-KW"/>
</dbReference>
<dbReference type="Pfam" id="PF23914">
    <property type="entry name" value="TPR_CcmH_CycH"/>
    <property type="match status" value="1"/>
</dbReference>
<keyword evidence="9" id="KW-1185">Reference proteome</keyword>
<keyword evidence="5" id="KW-0812">Transmembrane</keyword>
<dbReference type="EMBL" id="FTLW01000004">
    <property type="protein sequence ID" value="SIQ84475.1"/>
    <property type="molecule type" value="Genomic_DNA"/>
</dbReference>
<evidence type="ECO:0000256" key="3">
    <source>
        <dbReference type="ARBA" id="ARBA00022803"/>
    </source>
</evidence>
<dbReference type="InterPro" id="IPR011990">
    <property type="entry name" value="TPR-like_helical_dom_sf"/>
</dbReference>
<feature type="domain" description="Cytochrome c-type biogenesis protein H TPR" evidence="7">
    <location>
        <begin position="73"/>
        <end position="189"/>
    </location>
</feature>
<proteinExistence type="predicted"/>
<evidence type="ECO:0000256" key="4">
    <source>
        <dbReference type="PROSITE-ProRule" id="PRU00339"/>
    </source>
</evidence>
<dbReference type="InterPro" id="IPR019734">
    <property type="entry name" value="TPR_rpt"/>
</dbReference>
<dbReference type="PANTHER" id="PTHR47870:SF1">
    <property type="entry name" value="CYTOCHROME C-TYPE BIOGENESIS PROTEIN CCMH"/>
    <property type="match status" value="1"/>
</dbReference>
<keyword evidence="1" id="KW-0677">Repeat</keyword>
<organism evidence="8 9">
    <name type="scientific">Solilutibacter tolerans</name>
    <dbReference type="NCBI Taxonomy" id="1604334"/>
    <lineage>
        <taxon>Bacteria</taxon>
        <taxon>Pseudomonadati</taxon>
        <taxon>Pseudomonadota</taxon>
        <taxon>Gammaproteobacteria</taxon>
        <taxon>Lysobacterales</taxon>
        <taxon>Lysobacteraceae</taxon>
        <taxon>Solilutibacter</taxon>
    </lineage>
</organism>
<sequence length="332" mass="35365">MAMFLIGAAVLLLLTLYAVLRPLLGRSKTLAAGIAFAVIAASTVLYLQLGTPAALDPAMVRAPTNLAEARAQLERKLAESPGDAEGWRLLGRAYAAEGNAKEAARAYAEAAKRAPRDADVLTEAAEARALTREDRRFDDIATAQLEQAIAIEPMHQRARWFLGISLRQAGEHAKAAEVWSPLLSRIDAKTAATLLVQINQARTEAGLAPMKLPTEATSTSGLAVQVTFAPGIDIQQLPDTARIFVIARAAGGPPMPVAVQKHEVSAMPLSIRLSDADSPMPTAKLSSLKQVEVIARLSMNGIANRQADDIESRPVQLSLPHTQAVELVIGNE</sequence>
<dbReference type="Proteomes" id="UP000241788">
    <property type="component" value="Unassembled WGS sequence"/>
</dbReference>
<protein>
    <submittedName>
        <fullName evidence="8">Cytochrome c-type biogenesis protein CcmH</fullName>
    </submittedName>
</protein>
<keyword evidence="5" id="KW-0472">Membrane</keyword>
<dbReference type="Pfam" id="PF23892">
    <property type="entry name" value="Ig_CycH"/>
    <property type="match status" value="1"/>
</dbReference>
<dbReference type="AlphaFoldDB" id="A0A1N6W3B6"/>
<evidence type="ECO:0000259" key="7">
    <source>
        <dbReference type="Pfam" id="PF23914"/>
    </source>
</evidence>
<accession>A0A1N6W3B6</accession>
<dbReference type="PANTHER" id="PTHR47870">
    <property type="entry name" value="CYTOCHROME C-TYPE BIOGENESIS PROTEIN CCMH"/>
    <property type="match status" value="1"/>
</dbReference>
<dbReference type="InterPro" id="IPR056412">
    <property type="entry name" value="Ig_CycH"/>
</dbReference>
<dbReference type="InterPro" id="IPR056413">
    <property type="entry name" value="TPR_CcmH_CycH"/>
</dbReference>
<evidence type="ECO:0000313" key="9">
    <source>
        <dbReference type="Proteomes" id="UP000241788"/>
    </source>
</evidence>
<dbReference type="InterPro" id="IPR051263">
    <property type="entry name" value="C-type_cytochrome_biogenesis"/>
</dbReference>
<dbReference type="PROSITE" id="PS50005">
    <property type="entry name" value="TPR"/>
    <property type="match status" value="1"/>
</dbReference>
<keyword evidence="3 4" id="KW-0802">TPR repeat</keyword>
<dbReference type="RefSeq" id="WP_076587669.1">
    <property type="nucleotide sequence ID" value="NZ_FTLW01000004.1"/>
</dbReference>
<evidence type="ECO:0000256" key="2">
    <source>
        <dbReference type="ARBA" id="ARBA00022748"/>
    </source>
</evidence>
<evidence type="ECO:0000259" key="6">
    <source>
        <dbReference type="Pfam" id="PF23892"/>
    </source>
</evidence>